<proteinExistence type="predicted"/>
<organism evidence="2 3">
    <name type="scientific">Lentinus brumalis</name>
    <dbReference type="NCBI Taxonomy" id="2498619"/>
    <lineage>
        <taxon>Eukaryota</taxon>
        <taxon>Fungi</taxon>
        <taxon>Dikarya</taxon>
        <taxon>Basidiomycota</taxon>
        <taxon>Agaricomycotina</taxon>
        <taxon>Agaricomycetes</taxon>
        <taxon>Polyporales</taxon>
        <taxon>Polyporaceae</taxon>
        <taxon>Lentinus</taxon>
    </lineage>
</organism>
<feature type="region of interest" description="Disordered" evidence="1">
    <location>
        <begin position="41"/>
        <end position="74"/>
    </location>
</feature>
<evidence type="ECO:0000256" key="1">
    <source>
        <dbReference type="SAM" id="MobiDB-lite"/>
    </source>
</evidence>
<dbReference type="OrthoDB" id="2744007at2759"/>
<accession>A0A371D1Z0</accession>
<sequence>MSAGPQRDTLTSRLSSTFWLLLNTPMIPPEENVESQAVQMTDFPDTRGAHPHEKTRSSMDSYATEVSDASGSSS</sequence>
<feature type="compositionally biased region" description="Basic and acidic residues" evidence="1">
    <location>
        <begin position="44"/>
        <end position="57"/>
    </location>
</feature>
<dbReference type="Proteomes" id="UP000256964">
    <property type="component" value="Unassembled WGS sequence"/>
</dbReference>
<gene>
    <name evidence="2" type="ORF">OH76DRAFT_1485429</name>
</gene>
<evidence type="ECO:0000313" key="2">
    <source>
        <dbReference type="EMBL" id="RDX46542.1"/>
    </source>
</evidence>
<protein>
    <submittedName>
        <fullName evidence="2">Uncharacterized protein</fullName>
    </submittedName>
</protein>
<dbReference type="AlphaFoldDB" id="A0A371D1Z0"/>
<name>A0A371D1Z0_9APHY</name>
<dbReference type="EMBL" id="KZ857426">
    <property type="protein sequence ID" value="RDX46542.1"/>
    <property type="molecule type" value="Genomic_DNA"/>
</dbReference>
<keyword evidence="3" id="KW-1185">Reference proteome</keyword>
<reference evidence="2 3" key="1">
    <citation type="journal article" date="2018" name="Biotechnol. Biofuels">
        <title>Integrative visual omics of the white-rot fungus Polyporus brumalis exposes the biotechnological potential of its oxidative enzymes for delignifying raw plant biomass.</title>
        <authorList>
            <person name="Miyauchi S."/>
            <person name="Rancon A."/>
            <person name="Drula E."/>
            <person name="Hage H."/>
            <person name="Chaduli D."/>
            <person name="Favel A."/>
            <person name="Grisel S."/>
            <person name="Henrissat B."/>
            <person name="Herpoel-Gimbert I."/>
            <person name="Ruiz-Duenas F.J."/>
            <person name="Chevret D."/>
            <person name="Hainaut M."/>
            <person name="Lin J."/>
            <person name="Wang M."/>
            <person name="Pangilinan J."/>
            <person name="Lipzen A."/>
            <person name="Lesage-Meessen L."/>
            <person name="Navarro D."/>
            <person name="Riley R."/>
            <person name="Grigoriev I.V."/>
            <person name="Zhou S."/>
            <person name="Raouche S."/>
            <person name="Rosso M.N."/>
        </authorList>
    </citation>
    <scope>NUCLEOTIDE SEQUENCE [LARGE SCALE GENOMIC DNA]</scope>
    <source>
        <strain evidence="2 3">BRFM 1820</strain>
    </source>
</reference>
<evidence type="ECO:0000313" key="3">
    <source>
        <dbReference type="Proteomes" id="UP000256964"/>
    </source>
</evidence>